<feature type="compositionally biased region" description="Polar residues" evidence="6">
    <location>
        <begin position="332"/>
        <end position="347"/>
    </location>
</feature>
<evidence type="ECO:0000256" key="3">
    <source>
        <dbReference type="ARBA" id="ARBA00023125"/>
    </source>
</evidence>
<dbReference type="InterPro" id="IPR013758">
    <property type="entry name" value="Topo_IIA_A/C_ab"/>
</dbReference>
<dbReference type="InterPro" id="IPR002205">
    <property type="entry name" value="Topo_IIA_dom_A"/>
</dbReference>
<evidence type="ECO:0000313" key="9">
    <source>
        <dbReference type="Proteomes" id="UP001255856"/>
    </source>
</evidence>
<dbReference type="PANTHER" id="PTHR43493">
    <property type="entry name" value="DNA GYRASE/TOPOISOMERASE SUBUNIT A"/>
    <property type="match status" value="1"/>
</dbReference>
<evidence type="ECO:0000256" key="4">
    <source>
        <dbReference type="ARBA" id="ARBA00023235"/>
    </source>
</evidence>
<gene>
    <name evidence="8" type="ORF">QBZ16_000490</name>
</gene>
<dbReference type="Proteomes" id="UP001255856">
    <property type="component" value="Unassembled WGS sequence"/>
</dbReference>
<dbReference type="FunFam" id="3.90.199.10:FF:000001">
    <property type="entry name" value="DNA gyrase subunit A"/>
    <property type="match status" value="1"/>
</dbReference>
<evidence type="ECO:0000256" key="5">
    <source>
        <dbReference type="PROSITE-ProRule" id="PRU01384"/>
    </source>
</evidence>
<dbReference type="Gene3D" id="3.30.1360.40">
    <property type="match status" value="1"/>
</dbReference>
<dbReference type="GO" id="GO:0006265">
    <property type="term" value="P:DNA topological change"/>
    <property type="evidence" value="ECO:0007669"/>
    <property type="project" value="UniProtKB-UniRule"/>
</dbReference>
<organism evidence="8 9">
    <name type="scientific">Prototheca wickerhamii</name>
    <dbReference type="NCBI Taxonomy" id="3111"/>
    <lineage>
        <taxon>Eukaryota</taxon>
        <taxon>Viridiplantae</taxon>
        <taxon>Chlorophyta</taxon>
        <taxon>core chlorophytes</taxon>
        <taxon>Trebouxiophyceae</taxon>
        <taxon>Chlorellales</taxon>
        <taxon>Chlorellaceae</taxon>
        <taxon>Prototheca</taxon>
    </lineage>
</organism>
<dbReference type="SUPFAM" id="SSF56719">
    <property type="entry name" value="Type II DNA topoisomerase"/>
    <property type="match status" value="1"/>
</dbReference>
<reference evidence="8" key="1">
    <citation type="submission" date="2021-01" db="EMBL/GenBank/DDBJ databases">
        <authorList>
            <person name="Eckstrom K.M.E."/>
        </authorList>
    </citation>
    <scope>NUCLEOTIDE SEQUENCE</scope>
    <source>
        <strain evidence="8">UVCC 0001</strain>
    </source>
</reference>
<sequence>MSVIVGRALPDVRDGLKPVHRRILYAMHELGMAPNKPFRKCARVVGEVLGKFHPHGDTAVYDALVRMAQPFSMREPLVDGHGNFGSLDADPPAAMRYTECRLRQYASATLLADLEEETVDWSANFDGSTSEPAVLPSRLPNLLANGAAGIAVGIATKIPPHNVRELVAGVKALVADPAISDEALMHHVPAPDFPTGGEIQATEALREVYASGRGTFTLRAKLHVEESAANGRRAAAPKTLLVMTELPYQTNKAALVEQIARLVDAGVLTGVADVRDESDRSGTRVVVELKRGGEIVFLVMYSISETYQVSSWFSASPPTHNPPTHTHKPTTQAPRSSWSSTNCTSTPRCRAGSAATWWPSWAARRARWACARSCSTGSTSGRR</sequence>
<evidence type="ECO:0000259" key="7">
    <source>
        <dbReference type="PROSITE" id="PS52040"/>
    </source>
</evidence>
<dbReference type="Pfam" id="PF00521">
    <property type="entry name" value="DNA_topoisoIV"/>
    <property type="match status" value="1"/>
</dbReference>
<dbReference type="GO" id="GO:0005524">
    <property type="term" value="F:ATP binding"/>
    <property type="evidence" value="ECO:0007669"/>
    <property type="project" value="InterPro"/>
</dbReference>
<evidence type="ECO:0000256" key="2">
    <source>
        <dbReference type="ARBA" id="ARBA00023029"/>
    </source>
</evidence>
<evidence type="ECO:0000256" key="1">
    <source>
        <dbReference type="ARBA" id="ARBA00008263"/>
    </source>
</evidence>
<comment type="catalytic activity">
    <reaction evidence="5">
        <text>ATP-dependent breakage, passage and rejoining of double-stranded DNA.</text>
        <dbReference type="EC" id="5.6.2.2"/>
    </reaction>
</comment>
<feature type="active site" description="O-(5'-phospho-DNA)-tyrosine intermediate" evidence="5">
    <location>
        <position position="97"/>
    </location>
</feature>
<accession>A0AAD9IMW5</accession>
<protein>
    <recommendedName>
        <fullName evidence="7">Topo IIA-type catalytic domain-containing protein</fullName>
    </recommendedName>
</protein>
<keyword evidence="9" id="KW-1185">Reference proteome</keyword>
<comment type="caution">
    <text evidence="8">The sequence shown here is derived from an EMBL/GenBank/DDBJ whole genome shotgun (WGS) entry which is preliminary data.</text>
</comment>
<evidence type="ECO:0000256" key="6">
    <source>
        <dbReference type="SAM" id="MobiDB-lite"/>
    </source>
</evidence>
<feature type="domain" description="Topo IIA-type catalytic" evidence="7">
    <location>
        <begin position="9"/>
        <end position="291"/>
    </location>
</feature>
<dbReference type="InterPro" id="IPR050220">
    <property type="entry name" value="Type_II_DNA_Topoisomerases"/>
</dbReference>
<dbReference type="PROSITE" id="PS52040">
    <property type="entry name" value="TOPO_IIA"/>
    <property type="match status" value="1"/>
</dbReference>
<name>A0AAD9IMW5_PROWI</name>
<dbReference type="Gene3D" id="3.90.199.10">
    <property type="entry name" value="Topoisomerase II, domain 5"/>
    <property type="match status" value="1"/>
</dbReference>
<dbReference type="EMBL" id="JASFZW010000001">
    <property type="protein sequence ID" value="KAK2080636.1"/>
    <property type="molecule type" value="Genomic_DNA"/>
</dbReference>
<keyword evidence="3 5" id="KW-0238">DNA-binding</keyword>
<dbReference type="GO" id="GO:0003918">
    <property type="term" value="F:DNA topoisomerase type II (double strand cut, ATP-hydrolyzing) activity"/>
    <property type="evidence" value="ECO:0007669"/>
    <property type="project" value="UniProtKB-EC"/>
</dbReference>
<dbReference type="GO" id="GO:0005737">
    <property type="term" value="C:cytoplasm"/>
    <property type="evidence" value="ECO:0007669"/>
    <property type="project" value="TreeGrafter"/>
</dbReference>
<dbReference type="CDD" id="cd00187">
    <property type="entry name" value="TOP4c"/>
    <property type="match status" value="1"/>
</dbReference>
<dbReference type="SMART" id="SM00434">
    <property type="entry name" value="TOP4c"/>
    <property type="match status" value="1"/>
</dbReference>
<dbReference type="AlphaFoldDB" id="A0AAD9IMW5"/>
<dbReference type="PANTHER" id="PTHR43493:SF5">
    <property type="entry name" value="DNA GYRASE SUBUNIT A, CHLOROPLASTIC_MITOCHONDRIAL"/>
    <property type="match status" value="1"/>
</dbReference>
<keyword evidence="4 5" id="KW-0413">Isomerase</keyword>
<evidence type="ECO:0000313" key="8">
    <source>
        <dbReference type="EMBL" id="KAK2080636.1"/>
    </source>
</evidence>
<proteinExistence type="inferred from homology"/>
<feature type="region of interest" description="Disordered" evidence="6">
    <location>
        <begin position="314"/>
        <end position="351"/>
    </location>
</feature>
<dbReference type="InterPro" id="IPR013760">
    <property type="entry name" value="Topo_IIA-like_dom_sf"/>
</dbReference>
<dbReference type="GO" id="GO:0003677">
    <property type="term" value="F:DNA binding"/>
    <property type="evidence" value="ECO:0007669"/>
    <property type="project" value="UniProtKB-UniRule"/>
</dbReference>
<dbReference type="GO" id="GO:0009330">
    <property type="term" value="C:DNA topoisomerase type II (double strand cut, ATP-hydrolyzing) complex"/>
    <property type="evidence" value="ECO:0007669"/>
    <property type="project" value="TreeGrafter"/>
</dbReference>
<comment type="similarity">
    <text evidence="1">Belongs to the type II topoisomerase GyrA/ParC subunit family.</text>
</comment>
<keyword evidence="2 5" id="KW-0799">Topoisomerase</keyword>